<dbReference type="InterPro" id="IPR039055">
    <property type="entry name" value="MCU_fam"/>
</dbReference>
<feature type="domain" description="Calcium uniporter protein C-terminal" evidence="16">
    <location>
        <begin position="123"/>
        <end position="284"/>
    </location>
</feature>
<comment type="subcellular location">
    <subcellularLocation>
        <location evidence="1">Mitochondrion inner membrane</location>
        <topology evidence="1">Multi-pass membrane protein</topology>
    </subcellularLocation>
</comment>
<keyword evidence="5" id="KW-0107">Calcium channel</keyword>
<evidence type="ECO:0000256" key="9">
    <source>
        <dbReference type="ARBA" id="ARBA00022989"/>
    </source>
</evidence>
<dbReference type="Proteomes" id="UP000708148">
    <property type="component" value="Unassembled WGS sequence"/>
</dbReference>
<dbReference type="GO" id="GO:0005262">
    <property type="term" value="F:calcium channel activity"/>
    <property type="evidence" value="ECO:0007669"/>
    <property type="project" value="UniProtKB-KW"/>
</dbReference>
<dbReference type="GO" id="GO:0015292">
    <property type="term" value="F:uniporter activity"/>
    <property type="evidence" value="ECO:0007669"/>
    <property type="project" value="TreeGrafter"/>
</dbReference>
<comment type="caution">
    <text evidence="17">The sequence shown here is derived from an EMBL/GenBank/DDBJ whole genome shotgun (WGS) entry which is preliminary data.</text>
</comment>
<dbReference type="Pfam" id="PF04678">
    <property type="entry name" value="MCU"/>
    <property type="match status" value="1"/>
</dbReference>
<keyword evidence="4" id="KW-0109">Calcium transport</keyword>
<dbReference type="PANTHER" id="PTHR13462">
    <property type="entry name" value="CALCIUM UNIPORTER PROTEIN, MITOCHONDRIAL"/>
    <property type="match status" value="1"/>
</dbReference>
<evidence type="ECO:0000256" key="3">
    <source>
        <dbReference type="ARBA" id="ARBA00022448"/>
    </source>
</evidence>
<keyword evidence="9 15" id="KW-1133">Transmembrane helix</keyword>
<reference evidence="17" key="1">
    <citation type="submission" date="2020-12" db="EMBL/GenBank/DDBJ databases">
        <authorList>
            <person name="Iha C."/>
        </authorList>
    </citation>
    <scope>NUCLEOTIDE SEQUENCE</scope>
</reference>
<evidence type="ECO:0000256" key="11">
    <source>
        <dbReference type="ARBA" id="ARBA00023128"/>
    </source>
</evidence>
<evidence type="ECO:0000313" key="17">
    <source>
        <dbReference type="EMBL" id="CAD7697567.1"/>
    </source>
</evidence>
<keyword evidence="3" id="KW-0813">Transport</keyword>
<evidence type="ECO:0000259" key="16">
    <source>
        <dbReference type="Pfam" id="PF04678"/>
    </source>
</evidence>
<evidence type="ECO:0000256" key="1">
    <source>
        <dbReference type="ARBA" id="ARBA00004448"/>
    </source>
</evidence>
<keyword evidence="11" id="KW-0496">Mitochondrion</keyword>
<evidence type="ECO:0000256" key="15">
    <source>
        <dbReference type="SAM" id="Phobius"/>
    </source>
</evidence>
<accession>A0A8S1J1W0</accession>
<keyword evidence="6 15" id="KW-0812">Transmembrane</keyword>
<sequence>MALWRGSRLAARLLRSRCAPPSASTDSAAWVPLLPQAAIPALGADHVVRWPRCWAGIRAACQSAAAHPRDADDNRTAAASLLQSINAFNLREALERDAGQRVHMTHDELIEKCLETRAAISREEAERLCEALCTAGVVMRYKDVVFLRPGDVAEMILCALPETRTQIQGNLDALREKIAPLRSELAGIDERADAWSNRIVVGGLALLVLQFALFFRLTYWELSWDVMEPVGYFASLGMSILAYAYFLITREDFATQSLRERIRKHFVNKELKRKNIDVTRYQELLSSIHKFERYLVRAKL</sequence>
<dbReference type="GO" id="GO:0036444">
    <property type="term" value="P:calcium import into the mitochondrion"/>
    <property type="evidence" value="ECO:0007669"/>
    <property type="project" value="UniProtKB-ARBA"/>
</dbReference>
<feature type="transmembrane region" description="Helical" evidence="15">
    <location>
        <begin position="230"/>
        <end position="248"/>
    </location>
</feature>
<comment type="similarity">
    <text evidence="2">Belongs to the MCU (TC 1.A.77) family.</text>
</comment>
<keyword evidence="10" id="KW-0406">Ion transport</keyword>
<protein>
    <recommendedName>
        <fullName evidence="16">Calcium uniporter protein C-terminal domain-containing protein</fullName>
    </recommendedName>
</protein>
<evidence type="ECO:0000256" key="12">
    <source>
        <dbReference type="ARBA" id="ARBA00023136"/>
    </source>
</evidence>
<keyword evidence="8" id="KW-0106">Calcium</keyword>
<evidence type="ECO:0000256" key="5">
    <source>
        <dbReference type="ARBA" id="ARBA00022673"/>
    </source>
</evidence>
<feature type="transmembrane region" description="Helical" evidence="15">
    <location>
        <begin position="199"/>
        <end position="218"/>
    </location>
</feature>
<keyword evidence="13" id="KW-0407">Ion channel</keyword>
<proteinExistence type="inferred from homology"/>
<evidence type="ECO:0000256" key="8">
    <source>
        <dbReference type="ARBA" id="ARBA00022837"/>
    </source>
</evidence>
<evidence type="ECO:0000256" key="14">
    <source>
        <dbReference type="ARBA" id="ARBA00036634"/>
    </source>
</evidence>
<dbReference type="PANTHER" id="PTHR13462:SF10">
    <property type="entry name" value="CALCIUM UNIPORTER PROTEIN, MITOCHONDRIAL"/>
    <property type="match status" value="1"/>
</dbReference>
<comment type="catalytic activity">
    <reaction evidence="14">
        <text>Ca(2+)(in) = Ca(2+)(out)</text>
        <dbReference type="Rhea" id="RHEA:29671"/>
        <dbReference type="ChEBI" id="CHEBI:29108"/>
    </reaction>
</comment>
<dbReference type="OrthoDB" id="278338at2759"/>
<evidence type="ECO:0000256" key="10">
    <source>
        <dbReference type="ARBA" id="ARBA00023065"/>
    </source>
</evidence>
<dbReference type="AlphaFoldDB" id="A0A8S1J1W0"/>
<organism evidence="17 18">
    <name type="scientific">Ostreobium quekettii</name>
    <dbReference type="NCBI Taxonomy" id="121088"/>
    <lineage>
        <taxon>Eukaryota</taxon>
        <taxon>Viridiplantae</taxon>
        <taxon>Chlorophyta</taxon>
        <taxon>core chlorophytes</taxon>
        <taxon>Ulvophyceae</taxon>
        <taxon>TCBD clade</taxon>
        <taxon>Bryopsidales</taxon>
        <taxon>Ostreobineae</taxon>
        <taxon>Ostreobiaceae</taxon>
        <taxon>Ostreobium</taxon>
    </lineage>
</organism>
<keyword evidence="7" id="KW-0999">Mitochondrion inner membrane</keyword>
<evidence type="ECO:0000256" key="6">
    <source>
        <dbReference type="ARBA" id="ARBA00022692"/>
    </source>
</evidence>
<name>A0A8S1J1W0_9CHLO</name>
<dbReference type="InterPro" id="IPR006769">
    <property type="entry name" value="MCU_C"/>
</dbReference>
<dbReference type="GO" id="GO:1990246">
    <property type="term" value="C:uniplex complex"/>
    <property type="evidence" value="ECO:0007669"/>
    <property type="project" value="TreeGrafter"/>
</dbReference>
<keyword evidence="12 15" id="KW-0472">Membrane</keyword>
<evidence type="ECO:0000256" key="2">
    <source>
        <dbReference type="ARBA" id="ARBA00005653"/>
    </source>
</evidence>
<evidence type="ECO:0000256" key="13">
    <source>
        <dbReference type="ARBA" id="ARBA00023303"/>
    </source>
</evidence>
<dbReference type="GO" id="GO:0051560">
    <property type="term" value="P:mitochondrial calcium ion homeostasis"/>
    <property type="evidence" value="ECO:0007669"/>
    <property type="project" value="InterPro"/>
</dbReference>
<evidence type="ECO:0000256" key="7">
    <source>
        <dbReference type="ARBA" id="ARBA00022792"/>
    </source>
</evidence>
<dbReference type="EMBL" id="CAJHUC010000675">
    <property type="protein sequence ID" value="CAD7697567.1"/>
    <property type="molecule type" value="Genomic_DNA"/>
</dbReference>
<gene>
    <name evidence="17" type="ORF">OSTQU699_LOCUS2928</name>
</gene>
<evidence type="ECO:0000256" key="4">
    <source>
        <dbReference type="ARBA" id="ARBA00022568"/>
    </source>
</evidence>
<keyword evidence="18" id="KW-1185">Reference proteome</keyword>
<evidence type="ECO:0000313" key="18">
    <source>
        <dbReference type="Proteomes" id="UP000708148"/>
    </source>
</evidence>